<evidence type="ECO:0000256" key="8">
    <source>
        <dbReference type="ARBA" id="ARBA00025705"/>
    </source>
</evidence>
<comment type="pathway">
    <text evidence="9">Cofactor biosynthesis; adenosylcobalamin biosynthesis; precorrin-2 from uroporphyrinogen III: step 1/1.</text>
</comment>
<evidence type="ECO:0000256" key="1">
    <source>
        <dbReference type="ARBA" id="ARBA00005879"/>
    </source>
</evidence>
<comment type="similarity">
    <text evidence="1 10">Belongs to the precorrin methyltransferase family.</text>
</comment>
<dbReference type="InterPro" id="IPR000878">
    <property type="entry name" value="4pyrrol_Mease"/>
</dbReference>
<dbReference type="CDD" id="cd11642">
    <property type="entry name" value="SUMT"/>
    <property type="match status" value="1"/>
</dbReference>
<evidence type="ECO:0000313" key="13">
    <source>
        <dbReference type="Proteomes" id="UP000741360"/>
    </source>
</evidence>
<organism evidence="12 13">
    <name type="scientific">Tectimicrobiota bacterium</name>
    <dbReference type="NCBI Taxonomy" id="2528274"/>
    <lineage>
        <taxon>Bacteria</taxon>
        <taxon>Pseudomonadati</taxon>
        <taxon>Nitrospinota/Tectimicrobiota group</taxon>
        <taxon>Candidatus Tectimicrobiota</taxon>
    </lineage>
</organism>
<accession>A0A932GQC5</accession>
<dbReference type="FunFam" id="3.40.1010.10:FF:000001">
    <property type="entry name" value="Siroheme synthase"/>
    <property type="match status" value="1"/>
</dbReference>
<dbReference type="Proteomes" id="UP000741360">
    <property type="component" value="Unassembled WGS sequence"/>
</dbReference>
<evidence type="ECO:0000313" key="12">
    <source>
        <dbReference type="EMBL" id="MBI3015267.1"/>
    </source>
</evidence>
<keyword evidence="3" id="KW-0169">Cobalamin biosynthesis</keyword>
<keyword evidence="4 10" id="KW-0489">Methyltransferase</keyword>
<gene>
    <name evidence="12" type="primary">cobA</name>
    <name evidence="12" type="ORF">HYY65_09460</name>
</gene>
<dbReference type="EC" id="2.1.1.107" evidence="2"/>
<dbReference type="InterPro" id="IPR003043">
    <property type="entry name" value="Uropor_MeTrfase_CS"/>
</dbReference>
<dbReference type="GO" id="GO:0019354">
    <property type="term" value="P:siroheme biosynthetic process"/>
    <property type="evidence" value="ECO:0007669"/>
    <property type="project" value="InterPro"/>
</dbReference>
<dbReference type="Gene3D" id="3.40.1010.10">
    <property type="entry name" value="Cobalt-precorrin-4 Transmethylase, Domain 1"/>
    <property type="match status" value="1"/>
</dbReference>
<dbReference type="Pfam" id="PF00590">
    <property type="entry name" value="TP_methylase"/>
    <property type="match status" value="1"/>
</dbReference>
<keyword evidence="7" id="KW-0627">Porphyrin biosynthesis</keyword>
<dbReference type="GO" id="GO:0004851">
    <property type="term" value="F:uroporphyrin-III C-methyltransferase activity"/>
    <property type="evidence" value="ECO:0007669"/>
    <property type="project" value="UniProtKB-EC"/>
</dbReference>
<proteinExistence type="inferred from homology"/>
<evidence type="ECO:0000256" key="10">
    <source>
        <dbReference type="RuleBase" id="RU003960"/>
    </source>
</evidence>
<feature type="domain" description="Tetrapyrrole methylase" evidence="11">
    <location>
        <begin position="22"/>
        <end position="235"/>
    </location>
</feature>
<dbReference type="SUPFAM" id="SSF53790">
    <property type="entry name" value="Tetrapyrrole methylase"/>
    <property type="match status" value="1"/>
</dbReference>
<comment type="caution">
    <text evidence="12">The sequence shown here is derived from an EMBL/GenBank/DDBJ whole genome shotgun (WGS) entry which is preliminary data.</text>
</comment>
<reference evidence="12" key="1">
    <citation type="submission" date="2020-07" db="EMBL/GenBank/DDBJ databases">
        <title>Huge and variable diversity of episymbiotic CPR bacteria and DPANN archaea in groundwater ecosystems.</title>
        <authorList>
            <person name="He C.Y."/>
            <person name="Keren R."/>
            <person name="Whittaker M."/>
            <person name="Farag I.F."/>
            <person name="Doudna J."/>
            <person name="Cate J.H.D."/>
            <person name="Banfield J.F."/>
        </authorList>
    </citation>
    <scope>NUCLEOTIDE SEQUENCE</scope>
    <source>
        <strain evidence="12">NC_groundwater_717_Ag_S-0.2um_59_8</strain>
    </source>
</reference>
<evidence type="ECO:0000256" key="4">
    <source>
        <dbReference type="ARBA" id="ARBA00022603"/>
    </source>
</evidence>
<dbReference type="InterPro" id="IPR035996">
    <property type="entry name" value="4pyrrol_Methylase_sf"/>
</dbReference>
<dbReference type="GO" id="GO:0009236">
    <property type="term" value="P:cobalamin biosynthetic process"/>
    <property type="evidence" value="ECO:0007669"/>
    <property type="project" value="UniProtKB-KW"/>
</dbReference>
<keyword evidence="6" id="KW-0949">S-adenosyl-L-methionine</keyword>
<dbReference type="EMBL" id="JACPSX010000178">
    <property type="protein sequence ID" value="MBI3015267.1"/>
    <property type="molecule type" value="Genomic_DNA"/>
</dbReference>
<dbReference type="NCBIfam" id="NF004790">
    <property type="entry name" value="PRK06136.1"/>
    <property type="match status" value="1"/>
</dbReference>
<dbReference type="PANTHER" id="PTHR45790">
    <property type="entry name" value="SIROHEME SYNTHASE-RELATED"/>
    <property type="match status" value="1"/>
</dbReference>
<dbReference type="NCBIfam" id="TIGR01469">
    <property type="entry name" value="cobA_cysG_Cterm"/>
    <property type="match status" value="1"/>
</dbReference>
<dbReference type="PROSITE" id="PS00840">
    <property type="entry name" value="SUMT_2"/>
    <property type="match status" value="1"/>
</dbReference>
<dbReference type="FunFam" id="3.30.950.10:FF:000001">
    <property type="entry name" value="Siroheme synthase"/>
    <property type="match status" value="1"/>
</dbReference>
<sequence length="280" mass="30004">MSQVPVPEGSKGNHPAANGTGKVFLVGAGPGDPDLLTLKGKRCLEVADVVVYDALVDKGLLDFCRPGARRIYAGKRDGYHSRPQEEINEILIREARAGRTVVRLKGGDPFIFGRGGEEAQALAEAGIPFEVVPGVSAGIAAPAYAGIPLTHRDFTPEVTFLTGHESSQREVSAIQWDRHARGSGTLVIFMGLHNLRKITDALMEYGRSPACPVAVIQCGTTARQITVVGTLAEIAEQVEAAGLEPPALIVVGEVVRLREILQWFPEKEPLNAALRTDSEE</sequence>
<dbReference type="Gene3D" id="3.30.950.10">
    <property type="entry name" value="Methyltransferase, Cobalt-precorrin-4 Transmethylase, Domain 2"/>
    <property type="match status" value="1"/>
</dbReference>
<evidence type="ECO:0000256" key="9">
    <source>
        <dbReference type="ARBA" id="ARBA00060548"/>
    </source>
</evidence>
<dbReference type="AlphaFoldDB" id="A0A932GQC5"/>
<evidence type="ECO:0000256" key="7">
    <source>
        <dbReference type="ARBA" id="ARBA00023244"/>
    </source>
</evidence>
<dbReference type="GO" id="GO:0032259">
    <property type="term" value="P:methylation"/>
    <property type="evidence" value="ECO:0007669"/>
    <property type="project" value="UniProtKB-KW"/>
</dbReference>
<dbReference type="InterPro" id="IPR014777">
    <property type="entry name" value="4pyrrole_Mease_sub1"/>
</dbReference>
<evidence type="ECO:0000256" key="2">
    <source>
        <dbReference type="ARBA" id="ARBA00012162"/>
    </source>
</evidence>
<name>A0A932GQC5_UNCTE</name>
<evidence type="ECO:0000259" key="11">
    <source>
        <dbReference type="Pfam" id="PF00590"/>
    </source>
</evidence>
<dbReference type="PROSITE" id="PS00839">
    <property type="entry name" value="SUMT_1"/>
    <property type="match status" value="1"/>
</dbReference>
<dbReference type="PANTHER" id="PTHR45790:SF3">
    <property type="entry name" value="S-ADENOSYL-L-METHIONINE-DEPENDENT UROPORPHYRINOGEN III METHYLTRANSFERASE, CHLOROPLASTIC"/>
    <property type="match status" value="1"/>
</dbReference>
<evidence type="ECO:0000256" key="5">
    <source>
        <dbReference type="ARBA" id="ARBA00022679"/>
    </source>
</evidence>
<protein>
    <recommendedName>
        <fullName evidence="2">uroporphyrinogen-III C-methyltransferase</fullName>
        <ecNumber evidence="2">2.1.1.107</ecNumber>
    </recommendedName>
</protein>
<dbReference type="InterPro" id="IPR014776">
    <property type="entry name" value="4pyrrole_Mease_sub2"/>
</dbReference>
<evidence type="ECO:0000256" key="3">
    <source>
        <dbReference type="ARBA" id="ARBA00022573"/>
    </source>
</evidence>
<dbReference type="InterPro" id="IPR050161">
    <property type="entry name" value="Siro_Cobalamin_biosynth"/>
</dbReference>
<dbReference type="InterPro" id="IPR006366">
    <property type="entry name" value="CobA/CysG_C"/>
</dbReference>
<keyword evidence="5 10" id="KW-0808">Transferase</keyword>
<evidence type="ECO:0000256" key="6">
    <source>
        <dbReference type="ARBA" id="ARBA00022691"/>
    </source>
</evidence>
<comment type="pathway">
    <text evidence="8">Porphyrin-containing compound metabolism; siroheme biosynthesis; precorrin-2 from uroporphyrinogen III: step 1/1.</text>
</comment>